<sequence length="1012" mass="115320">MSPELYFDRQDREILTMVNRILECPDKAQSRVFDANLHPHGIKGLVISRVSRVAYAVINLLTNLEVGQADDRLMALQALYDEVMSSAHSMLRRNTARVLLQIMKDLVRAQDSPLTQLKLAHDFRKAAQGTPRVVRKMLARYHLPEMPEEWNQLSFDDHVYDAHSRGRKTPTHLIMDAWIKGLRYLTVVYSHYIDYAAAKEILDAAAIMGIHVRVGLEFRCPFRGRYVSMVWVPRGFSAAADFLEFLETEKMQGLIREGHDAVAWRRERTLEALERWNAQRRPGLEKAWKVEIPALKPERFMACVGLGQPSFEHLAECIHNHVLPFMRLRAENLRARISSGEDTEGAAAKELLELDSLTGTAVASAWLEGSDLPEIGREKEGVPAMLTRSPSEMVELLTSMHTGYRLILNLAGLNVRDVLELLYDCDCCITHLELFNLKDWHEGLLNDLPAVNELQRVLNEGRGPRIKQIVHEILDSLEAAGEKERAAKFRSIQSNIPILWEYYRKNPLKSRIGSNSVRNSGNRSFGMGFVYTETLPKRAKKTLRENSAYMGEIPVYTRIEERISYEDDKENVSGFTRAVRRVPGFRHFRQARNRAWLPDDNSQVMRPGNVVSLGGINRPRANGLMEEKAPPKEDKPGSSYLSTTVTNWIKVMAGFIPSVASFLYTQDWWFLAWFGTFIWFGITGIRNIIQMVVAGNGTTRNTLLRWKDHVSISRICDSLMYTGISVALLEVVVRVWLLEDMCGLSVREYPGIVFTVLNFVNAIYICAHNIYRGFPREAAIGNLFRSALAIPVSSWYNQAFVAILLLCGVADPLFYTVPSAAIISKLASDTVAAVIEGYADSQNNRRMRRWDYEGKVARVFSCYTRLELLFPEEDILIKLARSEGRMEGEARKLELALIINALDLMYFWFYQPRAQDAFRRMVRGMSQADRTVFARSQLVLLRERDISQLFVDGLVGRNFSQPLAFYLDRRRDYLNAMMKLCRPGRKNVQPLPVIRFEGSAAAPHGQAGDNAE</sequence>
<dbReference type="Proteomes" id="UP000698963">
    <property type="component" value="Unassembled WGS sequence"/>
</dbReference>
<proteinExistence type="predicted"/>
<reference evidence="2" key="2">
    <citation type="submission" date="2021-09" db="EMBL/GenBank/DDBJ databases">
        <authorList>
            <person name="Gilroy R."/>
        </authorList>
    </citation>
    <scope>NUCLEOTIDE SEQUENCE</scope>
    <source>
        <strain evidence="2">ChiGjej2B2-19336</strain>
    </source>
</reference>
<gene>
    <name evidence="2" type="ORF">K8W16_04790</name>
</gene>
<protein>
    <submittedName>
        <fullName evidence="2">Uncharacterized protein</fullName>
    </submittedName>
</protein>
<keyword evidence="1" id="KW-0812">Transmembrane</keyword>
<dbReference type="EMBL" id="DYZA01000089">
    <property type="protein sequence ID" value="HJD96943.1"/>
    <property type="molecule type" value="Genomic_DNA"/>
</dbReference>
<dbReference type="AlphaFoldDB" id="A0A921AWB0"/>
<name>A0A921AWB0_9BACT</name>
<feature type="transmembrane region" description="Helical" evidence="1">
    <location>
        <begin position="668"/>
        <end position="694"/>
    </location>
</feature>
<reference evidence="2" key="1">
    <citation type="journal article" date="2021" name="PeerJ">
        <title>Extensive microbial diversity within the chicken gut microbiome revealed by metagenomics and culture.</title>
        <authorList>
            <person name="Gilroy R."/>
            <person name="Ravi A."/>
            <person name="Getino M."/>
            <person name="Pursley I."/>
            <person name="Horton D.L."/>
            <person name="Alikhan N.F."/>
            <person name="Baker D."/>
            <person name="Gharbi K."/>
            <person name="Hall N."/>
            <person name="Watson M."/>
            <person name="Adriaenssens E.M."/>
            <person name="Foster-Nyarko E."/>
            <person name="Jarju S."/>
            <person name="Secka A."/>
            <person name="Antonio M."/>
            <person name="Oren A."/>
            <person name="Chaudhuri R.R."/>
            <person name="La Ragione R."/>
            <person name="Hildebrand F."/>
            <person name="Pallen M.J."/>
        </authorList>
    </citation>
    <scope>NUCLEOTIDE SEQUENCE</scope>
    <source>
        <strain evidence="2">ChiGjej2B2-19336</strain>
    </source>
</reference>
<comment type="caution">
    <text evidence="2">The sequence shown here is derived from an EMBL/GenBank/DDBJ whole genome shotgun (WGS) entry which is preliminary data.</text>
</comment>
<evidence type="ECO:0000256" key="1">
    <source>
        <dbReference type="SAM" id="Phobius"/>
    </source>
</evidence>
<feature type="transmembrane region" description="Helical" evidence="1">
    <location>
        <begin position="749"/>
        <end position="771"/>
    </location>
</feature>
<evidence type="ECO:0000313" key="3">
    <source>
        <dbReference type="Proteomes" id="UP000698963"/>
    </source>
</evidence>
<keyword evidence="1" id="KW-1133">Transmembrane helix</keyword>
<feature type="transmembrane region" description="Helical" evidence="1">
    <location>
        <begin position="715"/>
        <end position="737"/>
    </location>
</feature>
<organism evidence="2 3">
    <name type="scientific">Mailhella massiliensis</name>
    <dbReference type="NCBI Taxonomy" id="1903261"/>
    <lineage>
        <taxon>Bacteria</taxon>
        <taxon>Pseudomonadati</taxon>
        <taxon>Thermodesulfobacteriota</taxon>
        <taxon>Desulfovibrionia</taxon>
        <taxon>Desulfovibrionales</taxon>
        <taxon>Desulfovibrionaceae</taxon>
        <taxon>Mailhella</taxon>
    </lineage>
</organism>
<feature type="transmembrane region" description="Helical" evidence="1">
    <location>
        <begin position="783"/>
        <end position="806"/>
    </location>
</feature>
<dbReference type="RefSeq" id="WP_304121591.1">
    <property type="nucleotide sequence ID" value="NZ_DYZA01000089.1"/>
</dbReference>
<evidence type="ECO:0000313" key="2">
    <source>
        <dbReference type="EMBL" id="HJD96943.1"/>
    </source>
</evidence>
<keyword evidence="1" id="KW-0472">Membrane</keyword>
<accession>A0A921AWB0</accession>